<proteinExistence type="predicted"/>
<evidence type="ECO:0000313" key="2">
    <source>
        <dbReference type="EMBL" id="RUO75343.1"/>
    </source>
</evidence>
<dbReference type="Proteomes" id="UP000287908">
    <property type="component" value="Unassembled WGS sequence"/>
</dbReference>
<feature type="transmembrane region" description="Helical" evidence="1">
    <location>
        <begin position="156"/>
        <end position="176"/>
    </location>
</feature>
<feature type="transmembrane region" description="Helical" evidence="1">
    <location>
        <begin position="122"/>
        <end position="144"/>
    </location>
</feature>
<evidence type="ECO:0000313" key="3">
    <source>
        <dbReference type="Proteomes" id="UP000287908"/>
    </source>
</evidence>
<evidence type="ECO:0000256" key="1">
    <source>
        <dbReference type="SAM" id="Phobius"/>
    </source>
</evidence>
<dbReference type="Pfam" id="PF06197">
    <property type="entry name" value="DUF998"/>
    <property type="match status" value="1"/>
</dbReference>
<name>A0A432ZBK0_9GAMM</name>
<keyword evidence="1" id="KW-0472">Membrane</keyword>
<feature type="transmembrane region" description="Helical" evidence="1">
    <location>
        <begin position="57"/>
        <end position="77"/>
    </location>
</feature>
<gene>
    <name evidence="2" type="ORF">CWI81_10240</name>
</gene>
<sequence>MQTTSSQTSHGFIPQLIILTVFWLGLQLVASWVKPGFNHITQYISEINATGTPNAGVLGWVGFIPLAMVAFSALVSMRSKLRVQGISHIGWLLLFLWPFGYLASALAPCDTGCPADGSSSQAIHNVVAIISYFGFALGAVCLAFTPKTHWAVRIAFILLAAITVLGFLLMTSYPLMEIRGAIQRYAEAAQLAVFWLLLFLVEKPTKDVS</sequence>
<keyword evidence="1" id="KW-0812">Transmembrane</keyword>
<dbReference type="AlphaFoldDB" id="A0A432ZBK0"/>
<feature type="transmembrane region" description="Helical" evidence="1">
    <location>
        <begin position="12"/>
        <end position="33"/>
    </location>
</feature>
<keyword evidence="1" id="KW-1133">Transmembrane helix</keyword>
<reference evidence="2 3" key="1">
    <citation type="journal article" date="2011" name="Front. Microbiol.">
        <title>Genomic signatures of strain selection and enhancement in Bacillus atrophaeus var. globigii, a historical biowarfare simulant.</title>
        <authorList>
            <person name="Gibbons H.S."/>
            <person name="Broomall S.M."/>
            <person name="McNew L.A."/>
            <person name="Daligault H."/>
            <person name="Chapman C."/>
            <person name="Bruce D."/>
            <person name="Karavis M."/>
            <person name="Krepps M."/>
            <person name="McGregor P.A."/>
            <person name="Hong C."/>
            <person name="Park K.H."/>
            <person name="Akmal A."/>
            <person name="Feldman A."/>
            <person name="Lin J.S."/>
            <person name="Chang W.E."/>
            <person name="Higgs B.W."/>
            <person name="Demirev P."/>
            <person name="Lindquist J."/>
            <person name="Liem A."/>
            <person name="Fochler E."/>
            <person name="Read T.D."/>
            <person name="Tapia R."/>
            <person name="Johnson S."/>
            <person name="Bishop-Lilly K.A."/>
            <person name="Detter C."/>
            <person name="Han C."/>
            <person name="Sozhamannan S."/>
            <person name="Rosenzweig C.N."/>
            <person name="Skowronski E.W."/>
        </authorList>
    </citation>
    <scope>NUCLEOTIDE SEQUENCE [LARGE SCALE GENOMIC DNA]</scope>
    <source>
        <strain evidence="2 3">CL-SP19</strain>
    </source>
</reference>
<dbReference type="EMBL" id="PIQF01000003">
    <property type="protein sequence ID" value="RUO75343.1"/>
    <property type="molecule type" value="Genomic_DNA"/>
</dbReference>
<accession>A0A432ZBK0</accession>
<comment type="caution">
    <text evidence="2">The sequence shown here is derived from an EMBL/GenBank/DDBJ whole genome shotgun (WGS) entry which is preliminary data.</text>
</comment>
<dbReference type="InterPro" id="IPR009339">
    <property type="entry name" value="DUF998"/>
</dbReference>
<keyword evidence="3" id="KW-1185">Reference proteome</keyword>
<feature type="transmembrane region" description="Helical" evidence="1">
    <location>
        <begin position="89"/>
        <end position="107"/>
    </location>
</feature>
<organism evidence="2 3">
    <name type="scientific">Idiomarina seosinensis</name>
    <dbReference type="NCBI Taxonomy" id="281739"/>
    <lineage>
        <taxon>Bacteria</taxon>
        <taxon>Pseudomonadati</taxon>
        <taxon>Pseudomonadota</taxon>
        <taxon>Gammaproteobacteria</taxon>
        <taxon>Alteromonadales</taxon>
        <taxon>Idiomarinaceae</taxon>
        <taxon>Idiomarina</taxon>
    </lineage>
</organism>
<dbReference type="OrthoDB" id="679392at2"/>
<protein>
    <submittedName>
        <fullName evidence="2">DUF998 domain-containing protein</fullName>
    </submittedName>
</protein>
<dbReference type="RefSeq" id="WP_126785216.1">
    <property type="nucleotide sequence ID" value="NZ_PIQF01000003.1"/>
</dbReference>